<sequence>MSEERERERDRSPEKHSDFKVFVGGISWHTTDQELADTFSKYAQGPVDARVMLDRITNRSRGFGFVTFDTKEDMEECIAKLHGTELDGRKISVTKAIPQSDIAPGAPASAIHGGSRGGRERYRGDYGSRYDRPERGYSRGYDRPPPRGYDRGYGGGYERAPYPERGYGDRGYDRGYPGEYDRGYDRGYAPSAYGGGGYDRGHPDPYAYPPKDPYARDAYRYEEAPPSYGYSDRGGYAAPYTSGGPITDRYNGGERYSGGAGAAVPADRSPDRYGRAPGGPERDYGAARYGGGSRPGPYERSGEAPGRAPPREAPRSR</sequence>
<evidence type="ECO:0000313" key="6">
    <source>
        <dbReference type="Proteomes" id="UP001491310"/>
    </source>
</evidence>
<feature type="domain" description="RRM" evidence="4">
    <location>
        <begin position="19"/>
        <end position="98"/>
    </location>
</feature>
<feature type="compositionally biased region" description="Basic and acidic residues" evidence="3">
    <location>
        <begin position="268"/>
        <end position="285"/>
    </location>
</feature>
<dbReference type="EMBL" id="JALJOT010000013">
    <property type="protein sequence ID" value="KAK9904238.1"/>
    <property type="molecule type" value="Genomic_DNA"/>
</dbReference>
<dbReference type="PROSITE" id="PS50102">
    <property type="entry name" value="RRM"/>
    <property type="match status" value="1"/>
</dbReference>
<feature type="compositionally biased region" description="Basic and acidic residues" evidence="3">
    <location>
        <begin position="117"/>
        <end position="150"/>
    </location>
</feature>
<dbReference type="PANTHER" id="PTHR48028">
    <property type="entry name" value="GLYCINE-RICH RNA-BINDING PROTEIN RZ1A"/>
    <property type="match status" value="1"/>
</dbReference>
<feature type="region of interest" description="Disordered" evidence="3">
    <location>
        <begin position="100"/>
        <end position="317"/>
    </location>
</feature>
<dbReference type="PANTHER" id="PTHR48028:SF2">
    <property type="entry name" value="GLYCINE-RICH RNA-BINDING PROTEIN RZ1A"/>
    <property type="match status" value="1"/>
</dbReference>
<feature type="compositionally biased region" description="Basic and acidic residues" evidence="3">
    <location>
        <begin position="213"/>
        <end position="223"/>
    </location>
</feature>
<evidence type="ECO:0000259" key="4">
    <source>
        <dbReference type="PROSITE" id="PS50102"/>
    </source>
</evidence>
<evidence type="ECO:0000256" key="2">
    <source>
        <dbReference type="PROSITE-ProRule" id="PRU00176"/>
    </source>
</evidence>
<dbReference type="SMART" id="SM00360">
    <property type="entry name" value="RRM"/>
    <property type="match status" value="1"/>
</dbReference>
<evidence type="ECO:0000313" key="5">
    <source>
        <dbReference type="EMBL" id="KAK9904238.1"/>
    </source>
</evidence>
<organism evidence="5 6">
    <name type="scientific">Coccomyxa subellipsoidea</name>
    <dbReference type="NCBI Taxonomy" id="248742"/>
    <lineage>
        <taxon>Eukaryota</taxon>
        <taxon>Viridiplantae</taxon>
        <taxon>Chlorophyta</taxon>
        <taxon>core chlorophytes</taxon>
        <taxon>Trebouxiophyceae</taxon>
        <taxon>Trebouxiophyceae incertae sedis</taxon>
        <taxon>Coccomyxaceae</taxon>
        <taxon>Coccomyxa</taxon>
    </lineage>
</organism>
<dbReference type="InterPro" id="IPR051106">
    <property type="entry name" value="RNA-bind/splicing_reg"/>
</dbReference>
<dbReference type="InterPro" id="IPR000504">
    <property type="entry name" value="RRM_dom"/>
</dbReference>
<dbReference type="Pfam" id="PF00076">
    <property type="entry name" value="RRM_1"/>
    <property type="match status" value="1"/>
</dbReference>
<evidence type="ECO:0000256" key="1">
    <source>
        <dbReference type="ARBA" id="ARBA00022884"/>
    </source>
</evidence>
<protein>
    <recommendedName>
        <fullName evidence="4">RRM domain-containing protein</fullName>
    </recommendedName>
</protein>
<dbReference type="InterPro" id="IPR035979">
    <property type="entry name" value="RBD_domain_sf"/>
</dbReference>
<reference evidence="5 6" key="1">
    <citation type="journal article" date="2024" name="Nat. Commun.">
        <title>Phylogenomics reveals the evolutionary origins of lichenization in chlorophyte algae.</title>
        <authorList>
            <person name="Puginier C."/>
            <person name="Libourel C."/>
            <person name="Otte J."/>
            <person name="Skaloud P."/>
            <person name="Haon M."/>
            <person name="Grisel S."/>
            <person name="Petersen M."/>
            <person name="Berrin J.G."/>
            <person name="Delaux P.M."/>
            <person name="Dal Grande F."/>
            <person name="Keller J."/>
        </authorList>
    </citation>
    <scope>NUCLEOTIDE SEQUENCE [LARGE SCALE GENOMIC DNA]</scope>
    <source>
        <strain evidence="5 6">SAG 216-7</strain>
    </source>
</reference>
<dbReference type="Gene3D" id="3.30.70.330">
    <property type="match status" value="1"/>
</dbReference>
<dbReference type="InterPro" id="IPR012677">
    <property type="entry name" value="Nucleotide-bd_a/b_plait_sf"/>
</dbReference>
<proteinExistence type="predicted"/>
<keyword evidence="1 2" id="KW-0694">RNA-binding</keyword>
<gene>
    <name evidence="5" type="ORF">WJX75_007434</name>
</gene>
<dbReference type="Proteomes" id="UP001491310">
    <property type="component" value="Unassembled WGS sequence"/>
</dbReference>
<accession>A0ABR2YFD2</accession>
<name>A0ABR2YFD2_9CHLO</name>
<keyword evidence="6" id="KW-1185">Reference proteome</keyword>
<dbReference type="SUPFAM" id="SSF54928">
    <property type="entry name" value="RNA-binding domain, RBD"/>
    <property type="match status" value="1"/>
</dbReference>
<comment type="caution">
    <text evidence="5">The sequence shown here is derived from an EMBL/GenBank/DDBJ whole genome shotgun (WGS) entry which is preliminary data.</text>
</comment>
<evidence type="ECO:0000256" key="3">
    <source>
        <dbReference type="SAM" id="MobiDB-lite"/>
    </source>
</evidence>